<evidence type="ECO:0000256" key="4">
    <source>
        <dbReference type="ARBA" id="ARBA00023242"/>
    </source>
</evidence>
<evidence type="ECO:0000256" key="3">
    <source>
        <dbReference type="ARBA" id="ARBA00023054"/>
    </source>
</evidence>
<feature type="region of interest" description="Disordered" evidence="5">
    <location>
        <begin position="399"/>
        <end position="582"/>
    </location>
</feature>
<proteinExistence type="inferred from homology"/>
<dbReference type="EMBL" id="KQ964280">
    <property type="protein sequence ID" value="KXJ85496.1"/>
    <property type="molecule type" value="Genomic_DNA"/>
</dbReference>
<organism evidence="8 9">
    <name type="scientific">Microdochium bolleyi</name>
    <dbReference type="NCBI Taxonomy" id="196109"/>
    <lineage>
        <taxon>Eukaryota</taxon>
        <taxon>Fungi</taxon>
        <taxon>Dikarya</taxon>
        <taxon>Ascomycota</taxon>
        <taxon>Pezizomycotina</taxon>
        <taxon>Sordariomycetes</taxon>
        <taxon>Xylariomycetidae</taxon>
        <taxon>Xylariales</taxon>
        <taxon>Microdochiaceae</taxon>
        <taxon>Microdochium</taxon>
    </lineage>
</organism>
<dbReference type="PANTHER" id="PTHR12202">
    <property type="entry name" value="ESF1 HOMOLOG"/>
    <property type="match status" value="1"/>
</dbReference>
<evidence type="ECO:0000259" key="6">
    <source>
        <dbReference type="Pfam" id="PF08159"/>
    </source>
</evidence>
<accession>A0A136IKK6</accession>
<name>A0A136IKK6_9PEZI</name>
<evidence type="ECO:0000256" key="1">
    <source>
        <dbReference type="ARBA" id="ARBA00004604"/>
    </source>
</evidence>
<feature type="compositionally biased region" description="Acidic residues" evidence="5">
    <location>
        <begin position="506"/>
        <end position="526"/>
    </location>
</feature>
<feature type="region of interest" description="Disordered" evidence="5">
    <location>
        <begin position="642"/>
        <end position="719"/>
    </location>
</feature>
<dbReference type="GO" id="GO:0003723">
    <property type="term" value="F:RNA binding"/>
    <property type="evidence" value="ECO:0007669"/>
    <property type="project" value="TreeGrafter"/>
</dbReference>
<keyword evidence="9" id="KW-1185">Reference proteome</keyword>
<dbReference type="GO" id="GO:0005730">
    <property type="term" value="C:nucleolus"/>
    <property type="evidence" value="ECO:0007669"/>
    <property type="project" value="UniProtKB-SubCell"/>
</dbReference>
<evidence type="ECO:0000256" key="5">
    <source>
        <dbReference type="SAM" id="MobiDB-lite"/>
    </source>
</evidence>
<comment type="similarity">
    <text evidence="2">Belongs to the ESF1 family.</text>
</comment>
<dbReference type="FunCoup" id="A0A136IKK6">
    <property type="interactions" value="1060"/>
</dbReference>
<feature type="region of interest" description="Disordered" evidence="5">
    <location>
        <begin position="1"/>
        <end position="46"/>
    </location>
</feature>
<dbReference type="InterPro" id="IPR012580">
    <property type="entry name" value="NUC153"/>
</dbReference>
<feature type="compositionally biased region" description="Acidic residues" evidence="5">
    <location>
        <begin position="128"/>
        <end position="146"/>
    </location>
</feature>
<protein>
    <submittedName>
        <fullName evidence="8">Uncharacterized protein</fullName>
    </submittedName>
</protein>
<feature type="compositionally biased region" description="Acidic residues" evidence="5">
    <location>
        <begin position="85"/>
        <end position="96"/>
    </location>
</feature>
<reference evidence="9" key="1">
    <citation type="submission" date="2016-02" db="EMBL/GenBank/DDBJ databases">
        <title>Draft genome sequence of Microdochium bolleyi, a fungal endophyte of beachgrass.</title>
        <authorList>
            <consortium name="DOE Joint Genome Institute"/>
            <person name="David A.S."/>
            <person name="May G."/>
            <person name="Haridas S."/>
            <person name="Lim J."/>
            <person name="Wang M."/>
            <person name="Labutti K."/>
            <person name="Lipzen A."/>
            <person name="Barry K."/>
            <person name="Grigoriev I.V."/>
        </authorList>
    </citation>
    <scope>NUCLEOTIDE SEQUENCE [LARGE SCALE GENOMIC DNA]</scope>
    <source>
        <strain evidence="9">J235TASD1</strain>
    </source>
</reference>
<sequence length="719" mass="80996">MPKPTKAKPASQASAPVKDDRFASFENNPRYKLPSKQRSKTTVDKRFSRMLKDDDFTATAKVDKYGRKLKSDNKKKALQRLYKDEDADDDDNEGGQEVEKDDVVERELERANTSYDPARGGGFSSSESESDSDEEDEDERAEDAEVDTSASVNRLRDAQAEVETGDVTRRIAIVNLDWDHIKSSDLMALFSSFAPEGGRIERVSVYPSEFGKERMQREELEGPPRDIFKKKQDSDDESEPESVDENDSDEDEDEKIKNDIIEEGDDQDFDSDALRSYQLDRLRYYYAVMVCSDSATAEKIYQATDGTEYQTSSNFLDLRFVPDDVDFDDEPRDECREMPSDYKPTEFVTDALQHSKVKLTWDMHPEEVARKEDIKRAFTGSRAELEENDLKAYLASDSEDEIEPQHGDAGDDGEQPSLSKKELKAQRMRALLGLGAESSKSSKSAPVGGMEITFTPGLMDDGSNKKKKKVDAEIEETTIEKYKRKEKERKTRKKELAVQKRTGDEGAAEAEEGSAEEDGAGDDLGFDDPFFTTDGPSKPATKTSQRKEERLKKKEAKAAQDAENAAERKKLERIMAEDRDDNDEHLDHFNIKEIARAEKLKGKKSKKAKKAAAAVGNEDGLQDGFKMDVADDRFGAVFGDHKFAIDPSHPQYKATPGMKQLLEEGRKKRKNDEHDAPAEVVRDEDRSSRKKKQKTAGAANDDLASLVESVRRKANSKRS</sequence>
<dbReference type="AlphaFoldDB" id="A0A136IKK6"/>
<feature type="domain" description="NUC153" evidence="6">
    <location>
        <begin position="631"/>
        <end position="659"/>
    </location>
</feature>
<evidence type="ECO:0000259" key="7">
    <source>
        <dbReference type="Pfam" id="PF25121"/>
    </source>
</evidence>
<comment type="subcellular location">
    <subcellularLocation>
        <location evidence="1">Nucleus</location>
        <location evidence="1">Nucleolus</location>
    </subcellularLocation>
</comment>
<dbReference type="STRING" id="196109.A0A136IKK6"/>
<keyword evidence="4" id="KW-0539">Nucleus</keyword>
<feature type="region of interest" description="Disordered" evidence="5">
    <location>
        <begin position="62"/>
        <end position="165"/>
    </location>
</feature>
<dbReference type="InterPro" id="IPR039754">
    <property type="entry name" value="Esf1"/>
</dbReference>
<dbReference type="Proteomes" id="UP000070501">
    <property type="component" value="Unassembled WGS sequence"/>
</dbReference>
<feature type="compositionally biased region" description="Acidic residues" evidence="5">
    <location>
        <begin position="234"/>
        <end position="253"/>
    </location>
</feature>
<dbReference type="InParanoid" id="A0A136IKK6"/>
<feature type="compositionally biased region" description="Basic and acidic residues" evidence="5">
    <location>
        <begin position="661"/>
        <end position="687"/>
    </location>
</feature>
<feature type="compositionally biased region" description="Basic and acidic residues" evidence="5">
    <location>
        <begin position="478"/>
        <end position="504"/>
    </location>
</feature>
<dbReference type="GO" id="GO:0006364">
    <property type="term" value="P:rRNA processing"/>
    <property type="evidence" value="ECO:0007669"/>
    <property type="project" value="InterPro"/>
</dbReference>
<feature type="compositionally biased region" description="Basic and acidic residues" evidence="5">
    <location>
        <begin position="62"/>
        <end position="75"/>
    </location>
</feature>
<dbReference type="PANTHER" id="PTHR12202:SF0">
    <property type="entry name" value="ESF1 HOMOLOG"/>
    <property type="match status" value="1"/>
</dbReference>
<feature type="region of interest" description="Disordered" evidence="5">
    <location>
        <begin position="207"/>
        <end position="255"/>
    </location>
</feature>
<gene>
    <name evidence="8" type="ORF">Micbo1qcDRAFT_169327</name>
</gene>
<feature type="domain" description="ESF1 RRM" evidence="7">
    <location>
        <begin position="168"/>
        <end position="335"/>
    </location>
</feature>
<evidence type="ECO:0000313" key="8">
    <source>
        <dbReference type="EMBL" id="KXJ85496.1"/>
    </source>
</evidence>
<evidence type="ECO:0000256" key="2">
    <source>
        <dbReference type="ARBA" id="ARBA00009087"/>
    </source>
</evidence>
<evidence type="ECO:0000313" key="9">
    <source>
        <dbReference type="Proteomes" id="UP000070501"/>
    </source>
</evidence>
<feature type="compositionally biased region" description="Basic and acidic residues" evidence="5">
    <location>
        <begin position="97"/>
        <end position="110"/>
    </location>
</feature>
<dbReference type="InterPro" id="IPR056750">
    <property type="entry name" value="RRM_ESF1"/>
</dbReference>
<feature type="compositionally biased region" description="Basic and acidic residues" evidence="5">
    <location>
        <begin position="210"/>
        <end position="233"/>
    </location>
</feature>
<feature type="compositionally biased region" description="Basic and acidic residues" evidence="5">
    <location>
        <begin position="545"/>
        <end position="577"/>
    </location>
</feature>
<dbReference type="OrthoDB" id="431825at2759"/>
<dbReference type="Pfam" id="PF25121">
    <property type="entry name" value="RRM_ESF1"/>
    <property type="match status" value="1"/>
</dbReference>
<keyword evidence="3" id="KW-0175">Coiled coil</keyword>
<dbReference type="Pfam" id="PF08159">
    <property type="entry name" value="NUC153"/>
    <property type="match status" value="1"/>
</dbReference>